<organism evidence="2 3">
    <name type="scientific">Paraburkholderia dinghuensis</name>
    <dbReference type="NCBI Taxonomy" id="2305225"/>
    <lineage>
        <taxon>Bacteria</taxon>
        <taxon>Pseudomonadati</taxon>
        <taxon>Pseudomonadota</taxon>
        <taxon>Betaproteobacteria</taxon>
        <taxon>Burkholderiales</taxon>
        <taxon>Burkholderiaceae</taxon>
        <taxon>Paraburkholderia</taxon>
    </lineage>
</organism>
<dbReference type="EMBL" id="RQIS01000012">
    <property type="protein sequence ID" value="RQH04729.1"/>
    <property type="molecule type" value="Genomic_DNA"/>
</dbReference>
<dbReference type="InterPro" id="IPR036937">
    <property type="entry name" value="Adhesion_dom_fimbrial_sf"/>
</dbReference>
<sequence>MKKQLLAFALAAAPFVVFASGVHARDFQSGVADQTCRVSVNGDAAHLSVQLPTVSASALTTAGDTDGLTTFVLTISDCIVPLAVPQAISTAFAGNAVTTGGNLGGTGTATNVALQLLDPPSSADPVDFTASGGIHATNPVLQDGATSASHDLAVQYITEEGSASAGSVLNSVQYRMTYE</sequence>
<evidence type="ECO:0000313" key="2">
    <source>
        <dbReference type="EMBL" id="RQH04729.1"/>
    </source>
</evidence>
<dbReference type="InterPro" id="IPR050263">
    <property type="entry name" value="Bact_Fimbrial_Adh_Pro"/>
</dbReference>
<evidence type="ECO:0000256" key="1">
    <source>
        <dbReference type="SAM" id="SignalP"/>
    </source>
</evidence>
<dbReference type="Gene3D" id="2.60.40.1090">
    <property type="entry name" value="Fimbrial-type adhesion domain"/>
    <property type="match status" value="1"/>
</dbReference>
<feature type="signal peptide" evidence="1">
    <location>
        <begin position="1"/>
        <end position="19"/>
    </location>
</feature>
<dbReference type="InterPro" id="IPR008966">
    <property type="entry name" value="Adhesion_dom_sf"/>
</dbReference>
<dbReference type="PANTHER" id="PTHR33420">
    <property type="entry name" value="FIMBRIAL SUBUNIT ELFA-RELATED"/>
    <property type="match status" value="1"/>
</dbReference>
<reference evidence="2 3" key="1">
    <citation type="submission" date="2018-11" db="EMBL/GenBank/DDBJ databases">
        <title>Paraburkholderia sp. DHOA04, isolated from soil.</title>
        <authorList>
            <person name="Gao Z.-H."/>
            <person name="Qiu L.-H."/>
            <person name="Fu J.-C."/>
        </authorList>
    </citation>
    <scope>NUCLEOTIDE SEQUENCE [LARGE SCALE GENOMIC DNA]</scope>
    <source>
        <strain evidence="2 3">DHOA04</strain>
    </source>
</reference>
<comment type="caution">
    <text evidence="2">The sequence shown here is derived from an EMBL/GenBank/DDBJ whole genome shotgun (WGS) entry which is preliminary data.</text>
</comment>
<keyword evidence="1" id="KW-0732">Signal</keyword>
<dbReference type="OrthoDB" id="8656135at2"/>
<dbReference type="PANTHER" id="PTHR33420:SF10">
    <property type="entry name" value="FIMBRIAE MAJOR SUBUNIT"/>
    <property type="match status" value="1"/>
</dbReference>
<gene>
    <name evidence="2" type="ORF">D1Y85_17750</name>
</gene>
<dbReference type="GO" id="GO:0043709">
    <property type="term" value="P:cell adhesion involved in single-species biofilm formation"/>
    <property type="evidence" value="ECO:0007669"/>
    <property type="project" value="TreeGrafter"/>
</dbReference>
<protein>
    <submittedName>
        <fullName evidence="2">Type 1 fimbrial protein</fullName>
    </submittedName>
</protein>
<dbReference type="RefSeq" id="WP_124152382.1">
    <property type="nucleotide sequence ID" value="NZ_RQIS01000012.1"/>
</dbReference>
<name>A0A3N6MLZ3_9BURK</name>
<evidence type="ECO:0000313" key="3">
    <source>
        <dbReference type="Proteomes" id="UP000272778"/>
    </source>
</evidence>
<keyword evidence="3" id="KW-1185">Reference proteome</keyword>
<accession>A0A3N6MLZ3</accession>
<dbReference type="GO" id="GO:0009289">
    <property type="term" value="C:pilus"/>
    <property type="evidence" value="ECO:0007669"/>
    <property type="project" value="InterPro"/>
</dbReference>
<proteinExistence type="predicted"/>
<feature type="chain" id="PRO_5017978101" evidence="1">
    <location>
        <begin position="20"/>
        <end position="179"/>
    </location>
</feature>
<dbReference type="SUPFAM" id="SSF49401">
    <property type="entry name" value="Bacterial adhesins"/>
    <property type="match status" value="1"/>
</dbReference>
<dbReference type="AlphaFoldDB" id="A0A3N6MLZ3"/>
<dbReference type="Proteomes" id="UP000272778">
    <property type="component" value="Unassembled WGS sequence"/>
</dbReference>